<dbReference type="GO" id="GO:0008270">
    <property type="term" value="F:zinc ion binding"/>
    <property type="evidence" value="ECO:0007669"/>
    <property type="project" value="InterPro"/>
</dbReference>
<keyword evidence="9" id="KW-0732">Signal</keyword>
<feature type="domain" description="Peptidase M14" evidence="10">
    <location>
        <begin position="69"/>
        <end position="431"/>
    </location>
</feature>
<reference evidence="11 12" key="1">
    <citation type="submission" date="2015-07" db="EMBL/GenBank/DDBJ databases">
        <title>The genome of the fungus Escovopsis weberi, a specialized disease agent of ant agriculture.</title>
        <authorList>
            <person name="de Man T.J."/>
            <person name="Stajich J.E."/>
            <person name="Kubicek C.P."/>
            <person name="Chenthamara K."/>
            <person name="Atanasova L."/>
            <person name="Druzhinina I.S."/>
            <person name="Birnbaum S."/>
            <person name="Barribeau S.M."/>
            <person name="Teiling C."/>
            <person name="Suen G."/>
            <person name="Currie C."/>
            <person name="Gerardo N.M."/>
        </authorList>
    </citation>
    <scope>NUCLEOTIDE SEQUENCE [LARGE SCALE GENOMIC DNA]</scope>
</reference>
<dbReference type="Gene3D" id="3.40.630.10">
    <property type="entry name" value="Zn peptidases"/>
    <property type="match status" value="1"/>
</dbReference>
<dbReference type="Pfam" id="PF00246">
    <property type="entry name" value="Peptidase_M14"/>
    <property type="match status" value="1"/>
</dbReference>
<sequence>MKLLSPLALSWALQLSVEACLLPHERGGITAGQASQRVPPATREGTGYPIGKGDRFRQGSVLPQGLGTKDRSLESILNIDEVASGLQALAAFPAVRLFDAPHRTYENRTVHGAIIGGGSPRAFIQSGVHARERGGPDNVLYFVADLLAAERDGAGLAYGGQAYTAAQVRTALSAGVVVVPLINPDGVHYDQQTGQCWRKNRNPRSADGADGAAGRSVGVDLNRNYDFLWDPKRYFDPAVRSTMALEDPASELFHGTAPASEPEVRNAQWVMAQHGNLSWFLDLHSFEGDVLFAWGDDETQTADPAQSFANREYDGVRGVKGDGTYAEYMEPGDLASQRGLAERICAAVANAGSVRYTAKRSYAMYATSGTSTDYALGHYYGHKCGASAIKGLGVEFGRGSDFECPFYPTEEQYHESMRQVGVVLMEFLLTAAGPEGAPKHWKC</sequence>
<evidence type="ECO:0000256" key="2">
    <source>
        <dbReference type="ARBA" id="ARBA00005988"/>
    </source>
</evidence>
<dbReference type="SMART" id="SM00631">
    <property type="entry name" value="Zn_pept"/>
    <property type="match status" value="1"/>
</dbReference>
<dbReference type="PANTHER" id="PTHR11705:SF143">
    <property type="entry name" value="SLL0236 PROTEIN"/>
    <property type="match status" value="1"/>
</dbReference>
<evidence type="ECO:0000256" key="9">
    <source>
        <dbReference type="SAM" id="SignalP"/>
    </source>
</evidence>
<dbReference type="STRING" id="150374.A0A0M9VWF0"/>
<proteinExistence type="inferred from homology"/>
<comment type="caution">
    <text evidence="11">The sequence shown here is derived from an EMBL/GenBank/DDBJ whole genome shotgun (WGS) entry which is preliminary data.</text>
</comment>
<evidence type="ECO:0000256" key="1">
    <source>
        <dbReference type="ARBA" id="ARBA00001947"/>
    </source>
</evidence>
<dbReference type="OrthoDB" id="3626597at2759"/>
<keyword evidence="3" id="KW-0645">Protease</keyword>
<evidence type="ECO:0000256" key="7">
    <source>
        <dbReference type="PROSITE-ProRule" id="PRU01379"/>
    </source>
</evidence>
<keyword evidence="6" id="KW-0482">Metalloprotease</keyword>
<dbReference type="GO" id="GO:0006508">
    <property type="term" value="P:proteolysis"/>
    <property type="evidence" value="ECO:0007669"/>
    <property type="project" value="UniProtKB-KW"/>
</dbReference>
<keyword evidence="4" id="KW-0378">Hydrolase</keyword>
<dbReference type="PANTHER" id="PTHR11705">
    <property type="entry name" value="PROTEASE FAMILY M14 CARBOXYPEPTIDASE A,B"/>
    <property type="match status" value="1"/>
</dbReference>
<feature type="region of interest" description="Disordered" evidence="8">
    <location>
        <begin position="31"/>
        <end position="54"/>
    </location>
</feature>
<evidence type="ECO:0000256" key="6">
    <source>
        <dbReference type="ARBA" id="ARBA00023049"/>
    </source>
</evidence>
<dbReference type="PROSITE" id="PS52035">
    <property type="entry name" value="PEPTIDASE_M14"/>
    <property type="match status" value="1"/>
</dbReference>
<evidence type="ECO:0000256" key="5">
    <source>
        <dbReference type="ARBA" id="ARBA00022833"/>
    </source>
</evidence>
<comment type="cofactor">
    <cofactor evidence="1">
        <name>Zn(2+)</name>
        <dbReference type="ChEBI" id="CHEBI:29105"/>
    </cofactor>
</comment>
<protein>
    <submittedName>
        <fullName evidence="11">Carboxypeptidase B</fullName>
    </submittedName>
</protein>
<keyword evidence="12" id="KW-1185">Reference proteome</keyword>
<gene>
    <name evidence="11" type="ORF">ESCO_002324</name>
</gene>
<dbReference type="SUPFAM" id="SSF53187">
    <property type="entry name" value="Zn-dependent exopeptidases"/>
    <property type="match status" value="1"/>
</dbReference>
<evidence type="ECO:0000256" key="8">
    <source>
        <dbReference type="SAM" id="MobiDB-lite"/>
    </source>
</evidence>
<dbReference type="GO" id="GO:0004181">
    <property type="term" value="F:metallocarboxypeptidase activity"/>
    <property type="evidence" value="ECO:0007669"/>
    <property type="project" value="InterPro"/>
</dbReference>
<evidence type="ECO:0000256" key="3">
    <source>
        <dbReference type="ARBA" id="ARBA00022670"/>
    </source>
</evidence>
<feature type="chain" id="PRO_5005839369" evidence="9">
    <location>
        <begin position="20"/>
        <end position="443"/>
    </location>
</feature>
<dbReference type="Proteomes" id="UP000053831">
    <property type="component" value="Unassembled WGS sequence"/>
</dbReference>
<evidence type="ECO:0000313" key="12">
    <source>
        <dbReference type="Proteomes" id="UP000053831"/>
    </source>
</evidence>
<accession>A0A0M9VWF0</accession>
<keyword evidence="5" id="KW-0862">Zinc</keyword>
<keyword evidence="11" id="KW-0121">Carboxypeptidase</keyword>
<evidence type="ECO:0000256" key="4">
    <source>
        <dbReference type="ARBA" id="ARBA00022801"/>
    </source>
</evidence>
<dbReference type="AlphaFoldDB" id="A0A0M9VWF0"/>
<name>A0A0M9VWF0_ESCWE</name>
<feature type="active site" description="Proton donor/acceptor" evidence="7">
    <location>
        <position position="395"/>
    </location>
</feature>
<evidence type="ECO:0000313" key="11">
    <source>
        <dbReference type="EMBL" id="KOS22002.1"/>
    </source>
</evidence>
<feature type="signal peptide" evidence="9">
    <location>
        <begin position="1"/>
        <end position="19"/>
    </location>
</feature>
<evidence type="ECO:0000259" key="10">
    <source>
        <dbReference type="PROSITE" id="PS52035"/>
    </source>
</evidence>
<dbReference type="InterPro" id="IPR000834">
    <property type="entry name" value="Peptidase_M14"/>
</dbReference>
<comment type="similarity">
    <text evidence="2 7">Belongs to the peptidase M14 family.</text>
</comment>
<organism evidence="11 12">
    <name type="scientific">Escovopsis weberi</name>
    <dbReference type="NCBI Taxonomy" id="150374"/>
    <lineage>
        <taxon>Eukaryota</taxon>
        <taxon>Fungi</taxon>
        <taxon>Dikarya</taxon>
        <taxon>Ascomycota</taxon>
        <taxon>Pezizomycotina</taxon>
        <taxon>Sordariomycetes</taxon>
        <taxon>Hypocreomycetidae</taxon>
        <taxon>Hypocreales</taxon>
        <taxon>Hypocreaceae</taxon>
        <taxon>Escovopsis</taxon>
    </lineage>
</organism>
<dbReference type="EMBL" id="LGSR01000006">
    <property type="protein sequence ID" value="KOS22002.1"/>
    <property type="molecule type" value="Genomic_DNA"/>
</dbReference>